<reference evidence="3" key="1">
    <citation type="journal article" date="2019" name="Int. J. Syst. Evol. Microbiol.">
        <title>Halobacteriovorax valvorus sp. nov., a novel prokaryotic predator isolated from coastal seawater of China.</title>
        <authorList>
            <person name="Chen M.-X."/>
        </authorList>
    </citation>
    <scope>NUCLEOTIDE SEQUENCE [LARGE SCALE GENOMIC DNA]</scope>
    <source>
        <strain evidence="3">BL9</strain>
    </source>
</reference>
<keyword evidence="1" id="KW-0812">Transmembrane</keyword>
<comment type="caution">
    <text evidence="2">The sequence shown here is derived from an EMBL/GenBank/DDBJ whole genome shotgun (WGS) entry which is preliminary data.</text>
</comment>
<feature type="transmembrane region" description="Helical" evidence="1">
    <location>
        <begin position="236"/>
        <end position="260"/>
    </location>
</feature>
<evidence type="ECO:0000256" key="1">
    <source>
        <dbReference type="SAM" id="Phobius"/>
    </source>
</evidence>
<gene>
    <name evidence="2" type="ORF">DAY19_01900</name>
</gene>
<proteinExistence type="predicted"/>
<organism evidence="2 3">
    <name type="scientific">Halobacteriovorax vibrionivorans</name>
    <dbReference type="NCBI Taxonomy" id="2152716"/>
    <lineage>
        <taxon>Bacteria</taxon>
        <taxon>Pseudomonadati</taxon>
        <taxon>Bdellovibrionota</taxon>
        <taxon>Bacteriovoracia</taxon>
        <taxon>Bacteriovoracales</taxon>
        <taxon>Halobacteriovoraceae</taxon>
        <taxon>Halobacteriovorax</taxon>
    </lineage>
</organism>
<dbReference type="RefSeq" id="WP_114705493.1">
    <property type="nucleotide sequence ID" value="NZ_QDKL01000001.1"/>
</dbReference>
<dbReference type="Proteomes" id="UP000443582">
    <property type="component" value="Unassembled WGS sequence"/>
</dbReference>
<protein>
    <submittedName>
        <fullName evidence="2">Uncharacterized protein</fullName>
    </submittedName>
</protein>
<name>A0ABY0IK92_9BACT</name>
<feature type="transmembrane region" description="Helical" evidence="1">
    <location>
        <begin position="156"/>
        <end position="177"/>
    </location>
</feature>
<accession>A0ABY0IK92</accession>
<keyword evidence="3" id="KW-1185">Reference proteome</keyword>
<feature type="transmembrane region" description="Helical" evidence="1">
    <location>
        <begin position="183"/>
        <end position="201"/>
    </location>
</feature>
<evidence type="ECO:0000313" key="2">
    <source>
        <dbReference type="EMBL" id="RZF22548.1"/>
    </source>
</evidence>
<feature type="transmembrane region" description="Helical" evidence="1">
    <location>
        <begin position="94"/>
        <end position="113"/>
    </location>
</feature>
<feature type="transmembrane region" description="Helical" evidence="1">
    <location>
        <begin position="125"/>
        <end position="144"/>
    </location>
</feature>
<feature type="transmembrane region" description="Helical" evidence="1">
    <location>
        <begin position="208"/>
        <end position="224"/>
    </location>
</feature>
<dbReference type="EMBL" id="QDKL01000001">
    <property type="protein sequence ID" value="RZF22548.1"/>
    <property type="molecule type" value="Genomic_DNA"/>
</dbReference>
<evidence type="ECO:0000313" key="3">
    <source>
        <dbReference type="Proteomes" id="UP000443582"/>
    </source>
</evidence>
<feature type="transmembrane region" description="Helical" evidence="1">
    <location>
        <begin position="20"/>
        <end position="42"/>
    </location>
</feature>
<keyword evidence="1" id="KW-0472">Membrane</keyword>
<sequence length="267" mass="31679">MKLFAKEKAIYTSKYAISIFMYWVIYFILVSIASFFHFRLGHKLIIVENWLYDFSWQLLVMARILGFFASAYLFSDIRIKDIRSQLSFDWYNNITTPTYLVSFASILVFLFFIRPSHLENVQFSVFQLIIHNILIFAFFFFDFLNSKLFLKKKRGVGRLFHIFVEGSFVYLSLFVLFPRNTSLEIGHLLLFYMAYIHLYLFNYSVLKGMIFVSIVFVPLFAFLGHDPLWGTYYSMFFSRLTSLLMPAISLLIVTIAYSYFLRKQGEV</sequence>
<keyword evidence="1" id="KW-1133">Transmembrane helix</keyword>
<feature type="transmembrane region" description="Helical" evidence="1">
    <location>
        <begin position="54"/>
        <end position="74"/>
    </location>
</feature>